<evidence type="ECO:0000256" key="2">
    <source>
        <dbReference type="ARBA" id="ARBA00023125"/>
    </source>
</evidence>
<keyword evidence="8" id="KW-1185">Reference proteome</keyword>
<dbReference type="GO" id="GO:0003677">
    <property type="term" value="F:DNA binding"/>
    <property type="evidence" value="ECO:0007669"/>
    <property type="project" value="UniProtKB-KW"/>
</dbReference>
<dbReference type="PANTHER" id="PTHR30136:SF24">
    <property type="entry name" value="HTH-TYPE TRANSCRIPTIONAL REPRESSOR ALLR"/>
    <property type="match status" value="1"/>
</dbReference>
<evidence type="ECO:0000259" key="6">
    <source>
        <dbReference type="PROSITE" id="PS51078"/>
    </source>
</evidence>
<dbReference type="InterPro" id="IPR005471">
    <property type="entry name" value="Tscrpt_reg_IclR_N"/>
</dbReference>
<dbReference type="InterPro" id="IPR036390">
    <property type="entry name" value="WH_DNA-bd_sf"/>
</dbReference>
<dbReference type="SUPFAM" id="SSF46785">
    <property type="entry name" value="Winged helix' DNA-binding domain"/>
    <property type="match status" value="1"/>
</dbReference>
<dbReference type="Pfam" id="PF09339">
    <property type="entry name" value="HTH_IclR"/>
    <property type="match status" value="1"/>
</dbReference>
<evidence type="ECO:0000256" key="5">
    <source>
        <dbReference type="ARBA" id="ARBA00042627"/>
    </source>
</evidence>
<evidence type="ECO:0000256" key="1">
    <source>
        <dbReference type="ARBA" id="ARBA00023015"/>
    </source>
</evidence>
<evidence type="ECO:0000313" key="8">
    <source>
        <dbReference type="Proteomes" id="UP000242317"/>
    </source>
</evidence>
<dbReference type="InterPro" id="IPR029016">
    <property type="entry name" value="GAF-like_dom_sf"/>
</dbReference>
<evidence type="ECO:0000313" key="7">
    <source>
        <dbReference type="EMBL" id="SDB97359.1"/>
    </source>
</evidence>
<dbReference type="Gene3D" id="3.30.450.40">
    <property type="match status" value="1"/>
</dbReference>
<sequence>MSTSSFARILMILDVFSVQRPVIDVDDICTELDVSKPMAYRYLKELVESGLLKKAHHTVGSYVLGSKVALLDYIARESDPWVQLCIPQMREVVNRTEMLCLITALEGKSCIDIHHESYRNEGLVYGRGCPRALSAGSSAKIILANLTKKQQIEYYQYLAEDLAKNGFAENEAEFISKLRQIKKQGYYISQGELHPDFSSISVPVRYSSKEAPWALTVLASTNRFEFIDTQKIVEMLKRSTEVVEQQALQIENEIAQSPETDK</sequence>
<dbReference type="AlphaFoldDB" id="A0A1G6HSV0"/>
<proteinExistence type="predicted"/>
<dbReference type="Gene3D" id="1.10.10.10">
    <property type="entry name" value="Winged helix-like DNA-binding domain superfamily/Winged helix DNA-binding domain"/>
    <property type="match status" value="1"/>
</dbReference>
<keyword evidence="1" id="KW-0805">Transcription regulation</keyword>
<dbReference type="Pfam" id="PF01614">
    <property type="entry name" value="IclR_C"/>
    <property type="match status" value="1"/>
</dbReference>
<dbReference type="InterPro" id="IPR050707">
    <property type="entry name" value="HTH_MetabolicPath_Reg"/>
</dbReference>
<dbReference type="OrthoDB" id="31778at2"/>
<gene>
    <name evidence="7" type="ORF">SAMN05421749_102484</name>
</gene>
<keyword evidence="3" id="KW-0804">Transcription</keyword>
<dbReference type="PROSITE" id="PS51078">
    <property type="entry name" value="ICLR_ED"/>
    <property type="match status" value="1"/>
</dbReference>
<dbReference type="EMBL" id="FMYK01000002">
    <property type="protein sequence ID" value="SDB97359.1"/>
    <property type="molecule type" value="Genomic_DNA"/>
</dbReference>
<dbReference type="Proteomes" id="UP000242317">
    <property type="component" value="Unassembled WGS sequence"/>
</dbReference>
<feature type="domain" description="IclR-ED" evidence="6">
    <location>
        <begin position="67"/>
        <end position="256"/>
    </location>
</feature>
<accession>A0A1G6HSV0</accession>
<protein>
    <recommendedName>
        <fullName evidence="4">HTH-type transcriptional repressor AllR</fullName>
    </recommendedName>
    <alternativeName>
        <fullName evidence="5">Negative regulator of allantoin and glyoxylate utilization operons</fullName>
    </alternativeName>
</protein>
<dbReference type="GO" id="GO:0045892">
    <property type="term" value="P:negative regulation of DNA-templated transcription"/>
    <property type="evidence" value="ECO:0007669"/>
    <property type="project" value="TreeGrafter"/>
</dbReference>
<evidence type="ECO:0000256" key="3">
    <source>
        <dbReference type="ARBA" id="ARBA00023163"/>
    </source>
</evidence>
<dbReference type="PANTHER" id="PTHR30136">
    <property type="entry name" value="HELIX-TURN-HELIX TRANSCRIPTIONAL REGULATOR, ICLR FAMILY"/>
    <property type="match status" value="1"/>
</dbReference>
<dbReference type="InterPro" id="IPR014757">
    <property type="entry name" value="Tscrpt_reg_IclR_C"/>
</dbReference>
<dbReference type="GO" id="GO:0003700">
    <property type="term" value="F:DNA-binding transcription factor activity"/>
    <property type="evidence" value="ECO:0007669"/>
    <property type="project" value="TreeGrafter"/>
</dbReference>
<keyword evidence="2" id="KW-0238">DNA-binding</keyword>
<name>A0A1G6HSV0_9GAMM</name>
<organism evidence="7 8">
    <name type="scientific">Acinetobacter marinus</name>
    <dbReference type="NCBI Taxonomy" id="281375"/>
    <lineage>
        <taxon>Bacteria</taxon>
        <taxon>Pseudomonadati</taxon>
        <taxon>Pseudomonadota</taxon>
        <taxon>Gammaproteobacteria</taxon>
        <taxon>Moraxellales</taxon>
        <taxon>Moraxellaceae</taxon>
        <taxon>Acinetobacter</taxon>
    </lineage>
</organism>
<dbReference type="SMART" id="SM00346">
    <property type="entry name" value="HTH_ICLR"/>
    <property type="match status" value="1"/>
</dbReference>
<dbReference type="SUPFAM" id="SSF55781">
    <property type="entry name" value="GAF domain-like"/>
    <property type="match status" value="1"/>
</dbReference>
<dbReference type="InterPro" id="IPR036388">
    <property type="entry name" value="WH-like_DNA-bd_sf"/>
</dbReference>
<evidence type="ECO:0000256" key="4">
    <source>
        <dbReference type="ARBA" id="ARBA00040379"/>
    </source>
</evidence>
<reference evidence="8" key="1">
    <citation type="submission" date="2016-09" db="EMBL/GenBank/DDBJ databases">
        <authorList>
            <person name="Varghese N."/>
            <person name="Submissions S."/>
        </authorList>
    </citation>
    <scope>NUCLEOTIDE SEQUENCE [LARGE SCALE GENOMIC DNA]</scope>
    <source>
        <strain evidence="8">ANC 3699</strain>
    </source>
</reference>
<dbReference type="RefSeq" id="WP_092617261.1">
    <property type="nucleotide sequence ID" value="NZ_FMYK01000002.1"/>
</dbReference>